<dbReference type="GO" id="GO:0007021">
    <property type="term" value="P:tubulin complex assembly"/>
    <property type="evidence" value="ECO:0007669"/>
    <property type="project" value="InterPro"/>
</dbReference>
<reference evidence="2 3" key="1">
    <citation type="journal article" date="2017" name="Gigascience">
        <title>Draft genome of the honey bee ectoparasitic mite, Tropilaelaps mercedesae, is shaped by the parasitic life history.</title>
        <authorList>
            <person name="Dong X."/>
            <person name="Armstrong S.D."/>
            <person name="Xia D."/>
            <person name="Makepeace B.L."/>
            <person name="Darby A.C."/>
            <person name="Kadowaki T."/>
        </authorList>
    </citation>
    <scope>NUCLEOTIDE SEQUENCE [LARGE SCALE GENOMIC DNA]</scope>
    <source>
        <strain evidence="2">Wuxi-XJTLU</strain>
    </source>
</reference>
<dbReference type="InParanoid" id="A0A1V9XVF5"/>
<evidence type="ECO:0000313" key="2">
    <source>
        <dbReference type="EMBL" id="OQR77403.1"/>
    </source>
</evidence>
<dbReference type="GO" id="GO:0070830">
    <property type="term" value="P:bicellular tight junction assembly"/>
    <property type="evidence" value="ECO:0007669"/>
    <property type="project" value="TreeGrafter"/>
</dbReference>
<gene>
    <name evidence="2" type="ORF">BIW11_07122</name>
</gene>
<dbReference type="Gene3D" id="1.25.10.10">
    <property type="entry name" value="Leucine-rich Repeat Variant"/>
    <property type="match status" value="1"/>
</dbReference>
<dbReference type="PANTHER" id="PTHR12658">
    <property type="entry name" value="BETA-TUBULIN COFACTOR D"/>
    <property type="match status" value="1"/>
</dbReference>
<comment type="caution">
    <text evidence="2">The sequence shown here is derived from an EMBL/GenBank/DDBJ whole genome shotgun (WGS) entry which is preliminary data.</text>
</comment>
<dbReference type="OrthoDB" id="10253476at2759"/>
<dbReference type="InterPro" id="IPR058033">
    <property type="entry name" value="ARM_TBCD_2nd"/>
</dbReference>
<evidence type="ECO:0000259" key="1">
    <source>
        <dbReference type="Pfam" id="PF25767"/>
    </source>
</evidence>
<dbReference type="PANTHER" id="PTHR12658:SF0">
    <property type="entry name" value="TUBULIN-SPECIFIC CHAPERONE D"/>
    <property type="match status" value="1"/>
</dbReference>
<accession>A0A1V9XVF5</accession>
<dbReference type="GO" id="GO:0034333">
    <property type="term" value="P:adherens junction assembly"/>
    <property type="evidence" value="ECO:0007669"/>
    <property type="project" value="TreeGrafter"/>
</dbReference>
<dbReference type="SUPFAM" id="SSF48371">
    <property type="entry name" value="ARM repeat"/>
    <property type="match status" value="1"/>
</dbReference>
<dbReference type="GO" id="GO:0005096">
    <property type="term" value="F:GTPase activator activity"/>
    <property type="evidence" value="ECO:0007669"/>
    <property type="project" value="InterPro"/>
</dbReference>
<dbReference type="GO" id="GO:0000226">
    <property type="term" value="P:microtubule cytoskeleton organization"/>
    <property type="evidence" value="ECO:0007669"/>
    <property type="project" value="TreeGrafter"/>
</dbReference>
<name>A0A1V9XVF5_9ACAR</name>
<dbReference type="InterPro" id="IPR016024">
    <property type="entry name" value="ARM-type_fold"/>
</dbReference>
<keyword evidence="3" id="KW-1185">Reference proteome</keyword>
<dbReference type="Proteomes" id="UP000192247">
    <property type="component" value="Unassembled WGS sequence"/>
</dbReference>
<dbReference type="GO" id="GO:0007023">
    <property type="term" value="P:post-chaperonin tubulin folding pathway"/>
    <property type="evidence" value="ECO:0007669"/>
    <property type="project" value="InterPro"/>
</dbReference>
<sequence length="1126" mass="126672">MCVLEKNDEMPVGLACALDGFVDADYVKDTIRRLGDEDIPLHEGSEFDKIYEKFKYTIDQYQEQPHLLDRELSNIVNMSVGILARSSPTSDRFHGVCRLLSLVVKTRGYKVVRNLFPHEVVDIEKVLGYMEAQKPLDSANWQTHYVLLLWLSTLATVPFALERFDGVGDKPTITERFLDICRTYVRSRLKCNVIAAYMAGCFLSRPDIHGRFMRPYLDWVEAELSVNRKPTEEFVRAAILLSVCSIFKTAKREVLQYHSSAALNIALRCANSEQEFERKLALKLLQRIGLCQLSPSLAPWRYLMKKRGLLGRQPKTDNTENCDETEVPDVIEQIVDSLLTGLGDRVLIVRWSAAKGIGRLASRLPKNFAIEVSDSVFTLFEEKDRESLWQGGCMALAEFGRRGVLLPVHLAKVVSVLLEAFVYDDLRGSCSVGSIVRDTACYVAWTLGRSYEPSIVEPFVNQLAGQLLCLASFDREVNVRRAASAAFQECVGRMGNFPNGIDLVRTADYISVGLRNRAYLHVGVSVAGYKEYTRCVIEHLLYKKVIHWDRTIRDLAALTLKELVHLDPIFFLETGYKDLFEFSTCVDTNMRLGALSALGQVTLALSELKVKLPENVIRSLLNLVLEYKEKCFFSSSMHNQTLGVFSEMICNLAGSHIAAIPPAIFHMWWYVGERCLENPGASIQRQGARALSAMLEHLVEAESDQCTALLKRSCHKLQSDNRVFKCGHALFLGELSSKIIVYHAPTLFKALQSTVQGKGHKFVEAREKSLTSLGNICCILASENKLAREDLRVFLERILSSVEDYSLSDTFFDVGLYARLAAMNVFKDLVIHLYSKGQLEALDSDLSRTILQRIVSHIANAQRASADAATNVFKALLESCPEIVPCTSEVREALVLEDSIDIIGSLLLCDVYRQDLVVQLLMAIGAKTLKECTKAQLATLKYLQGIQDNRESVAAFSTLLARVVELPIFRDNQFLFPSMARGVGRLLNTGALASAPSSPMRSLMDSIWNNVRRTTIINKILSSIELFCEMLQFEEIYSISLQRLTILLLHRHFPQVRSQTASKLYETLLMYSAVVPEENYEVVLALLSNTEWVNDEPEKFEEMKAARNHLCDLLNIPQPKAAAKPT</sequence>
<dbReference type="AlphaFoldDB" id="A0A1V9XVF5"/>
<dbReference type="GO" id="GO:0016328">
    <property type="term" value="C:lateral plasma membrane"/>
    <property type="evidence" value="ECO:0007669"/>
    <property type="project" value="TreeGrafter"/>
</dbReference>
<organism evidence="2 3">
    <name type="scientific">Tropilaelaps mercedesae</name>
    <dbReference type="NCBI Taxonomy" id="418985"/>
    <lineage>
        <taxon>Eukaryota</taxon>
        <taxon>Metazoa</taxon>
        <taxon>Ecdysozoa</taxon>
        <taxon>Arthropoda</taxon>
        <taxon>Chelicerata</taxon>
        <taxon>Arachnida</taxon>
        <taxon>Acari</taxon>
        <taxon>Parasitiformes</taxon>
        <taxon>Mesostigmata</taxon>
        <taxon>Gamasina</taxon>
        <taxon>Dermanyssoidea</taxon>
        <taxon>Laelapidae</taxon>
        <taxon>Tropilaelaps</taxon>
    </lineage>
</organism>
<dbReference type="InterPro" id="IPR033162">
    <property type="entry name" value="TBCD"/>
</dbReference>
<dbReference type="STRING" id="418985.A0A1V9XVF5"/>
<dbReference type="FunCoup" id="A0A1V9XVF5">
    <property type="interactions" value="1427"/>
</dbReference>
<proteinExistence type="predicted"/>
<protein>
    <submittedName>
        <fullName evidence="2">Tubulin-specific chaperone D-like</fullName>
    </submittedName>
</protein>
<dbReference type="InterPro" id="IPR011989">
    <property type="entry name" value="ARM-like"/>
</dbReference>
<dbReference type="Pfam" id="PF23579">
    <property type="entry name" value="ARM_TBCD"/>
    <property type="match status" value="1"/>
</dbReference>
<dbReference type="EMBL" id="MNPL01003582">
    <property type="protein sequence ID" value="OQR77403.1"/>
    <property type="molecule type" value="Genomic_DNA"/>
</dbReference>
<feature type="domain" description="Tubulin-folding cofactor D ARM repeats" evidence="1">
    <location>
        <begin position="278"/>
        <end position="501"/>
    </location>
</feature>
<dbReference type="GO" id="GO:0048487">
    <property type="term" value="F:beta-tubulin binding"/>
    <property type="evidence" value="ECO:0007669"/>
    <property type="project" value="InterPro"/>
</dbReference>
<evidence type="ECO:0000313" key="3">
    <source>
        <dbReference type="Proteomes" id="UP000192247"/>
    </source>
</evidence>
<dbReference type="Pfam" id="PF25767">
    <property type="entry name" value="ARM_TBCD_2nd"/>
    <property type="match status" value="1"/>
</dbReference>